<dbReference type="EMBL" id="JBHUMP010000004">
    <property type="protein sequence ID" value="MFD2739354.1"/>
    <property type="molecule type" value="Genomic_DNA"/>
</dbReference>
<evidence type="ECO:0000259" key="1">
    <source>
        <dbReference type="Pfam" id="PF06568"/>
    </source>
</evidence>
<gene>
    <name evidence="2" type="ORF">ACFSUD_07240</name>
</gene>
<sequence length="75" mass="8364">MARAFTASTDLSLSNRRSLPVAARLAVRFAGIASLWTTRHRSRRALGKLEPWQLEDVGLTPGQAVRESARVFWKA</sequence>
<keyword evidence="3" id="KW-1185">Reference proteome</keyword>
<organism evidence="2 3">
    <name type="scientific">Sulfitobacter aestuarii</name>
    <dbReference type="NCBI Taxonomy" id="2161676"/>
    <lineage>
        <taxon>Bacteria</taxon>
        <taxon>Pseudomonadati</taxon>
        <taxon>Pseudomonadota</taxon>
        <taxon>Alphaproteobacteria</taxon>
        <taxon>Rhodobacterales</taxon>
        <taxon>Roseobacteraceae</taxon>
        <taxon>Sulfitobacter</taxon>
    </lineage>
</organism>
<dbReference type="InterPro" id="IPR009506">
    <property type="entry name" value="YjiS-like"/>
</dbReference>
<reference evidence="3" key="1">
    <citation type="journal article" date="2019" name="Int. J. Syst. Evol. Microbiol.">
        <title>The Global Catalogue of Microorganisms (GCM) 10K type strain sequencing project: providing services to taxonomists for standard genome sequencing and annotation.</title>
        <authorList>
            <consortium name="The Broad Institute Genomics Platform"/>
            <consortium name="The Broad Institute Genome Sequencing Center for Infectious Disease"/>
            <person name="Wu L."/>
            <person name="Ma J."/>
        </authorList>
    </citation>
    <scope>NUCLEOTIDE SEQUENCE [LARGE SCALE GENOMIC DNA]</scope>
    <source>
        <strain evidence="3">TISTR 2562</strain>
    </source>
</reference>
<dbReference type="Proteomes" id="UP001597474">
    <property type="component" value="Unassembled WGS sequence"/>
</dbReference>
<accession>A0ABW5U0N2</accession>
<name>A0ABW5U0N2_9RHOB</name>
<comment type="caution">
    <text evidence="2">The sequence shown here is derived from an EMBL/GenBank/DDBJ whole genome shotgun (WGS) entry which is preliminary data.</text>
</comment>
<evidence type="ECO:0000313" key="2">
    <source>
        <dbReference type="EMBL" id="MFD2739354.1"/>
    </source>
</evidence>
<protein>
    <submittedName>
        <fullName evidence="2">DUF1127 domain-containing protein</fullName>
    </submittedName>
</protein>
<dbReference type="Pfam" id="PF06568">
    <property type="entry name" value="YjiS-like"/>
    <property type="match status" value="1"/>
</dbReference>
<dbReference type="RefSeq" id="WP_386372886.1">
    <property type="nucleotide sequence ID" value="NZ_JBHUMP010000004.1"/>
</dbReference>
<evidence type="ECO:0000313" key="3">
    <source>
        <dbReference type="Proteomes" id="UP001597474"/>
    </source>
</evidence>
<feature type="domain" description="YjiS-like" evidence="1">
    <location>
        <begin position="33"/>
        <end position="64"/>
    </location>
</feature>
<proteinExistence type="predicted"/>